<gene>
    <name evidence="5" type="ORF">DCAR_0935629</name>
</gene>
<keyword evidence="3" id="KW-0862">Zinc</keyword>
<keyword evidence="2" id="KW-0863">Zinc-finger</keyword>
<protein>
    <recommendedName>
        <fullName evidence="4">RING-CH-type domain-containing protein</fullName>
    </recommendedName>
</protein>
<dbReference type="Pfam" id="PF12906">
    <property type="entry name" value="RINGv"/>
    <property type="match status" value="1"/>
</dbReference>
<dbReference type="PANTHER" id="PTHR46214">
    <property type="entry name" value="ZINC FINGER, RING-CH-TYPE"/>
    <property type="match status" value="1"/>
</dbReference>
<accession>A0AAF0XXP3</accession>
<evidence type="ECO:0000256" key="3">
    <source>
        <dbReference type="ARBA" id="ARBA00022833"/>
    </source>
</evidence>
<dbReference type="InterPro" id="IPR011016">
    <property type="entry name" value="Znf_RING-CH"/>
</dbReference>
<keyword evidence="1" id="KW-0479">Metal-binding</keyword>
<dbReference type="PANTHER" id="PTHR46214:SF30">
    <property type="entry name" value="OS01G0850200 PROTEIN"/>
    <property type="match status" value="1"/>
</dbReference>
<dbReference type="Gene3D" id="3.30.40.10">
    <property type="entry name" value="Zinc/RING finger domain, C3HC4 (zinc finger)"/>
    <property type="match status" value="1"/>
</dbReference>
<evidence type="ECO:0000313" key="5">
    <source>
        <dbReference type="EMBL" id="WOH16080.1"/>
    </source>
</evidence>
<keyword evidence="6" id="KW-1185">Reference proteome</keyword>
<dbReference type="Proteomes" id="UP000077755">
    <property type="component" value="Chromosome 9"/>
</dbReference>
<evidence type="ECO:0000313" key="6">
    <source>
        <dbReference type="Proteomes" id="UP000077755"/>
    </source>
</evidence>
<evidence type="ECO:0000259" key="4">
    <source>
        <dbReference type="SMART" id="SM00744"/>
    </source>
</evidence>
<dbReference type="SMART" id="SM00744">
    <property type="entry name" value="RINGv"/>
    <property type="match status" value="1"/>
</dbReference>
<name>A0AAF0XXP3_DAUCS</name>
<dbReference type="GO" id="GO:0008270">
    <property type="term" value="F:zinc ion binding"/>
    <property type="evidence" value="ECO:0007669"/>
    <property type="project" value="UniProtKB-KW"/>
</dbReference>
<proteinExistence type="predicted"/>
<reference evidence="5" key="2">
    <citation type="submission" date="2022-03" db="EMBL/GenBank/DDBJ databases">
        <title>Draft title - Genomic analysis of global carrot germplasm unveils the trajectory of domestication and the origin of high carotenoid orange carrot.</title>
        <authorList>
            <person name="Iorizzo M."/>
            <person name="Ellison S."/>
            <person name="Senalik D."/>
            <person name="Macko-Podgorni A."/>
            <person name="Grzebelus D."/>
            <person name="Bostan H."/>
            <person name="Rolling W."/>
            <person name="Curaba J."/>
            <person name="Simon P."/>
        </authorList>
    </citation>
    <scope>NUCLEOTIDE SEQUENCE</scope>
    <source>
        <tissue evidence="5">Leaf</tissue>
    </source>
</reference>
<evidence type="ECO:0000256" key="2">
    <source>
        <dbReference type="ARBA" id="ARBA00022771"/>
    </source>
</evidence>
<dbReference type="EMBL" id="CP093351">
    <property type="protein sequence ID" value="WOH16080.1"/>
    <property type="molecule type" value="Genomic_DNA"/>
</dbReference>
<dbReference type="AlphaFoldDB" id="A0AAF0XXP3"/>
<sequence>MDAAHQENGIAIELGCSCKDDLAAAHKHCAEAWFKIKGNNEICNSIARNGNLDAYMMYRSNDIRYRYL</sequence>
<dbReference type="SUPFAM" id="SSF57850">
    <property type="entry name" value="RING/U-box"/>
    <property type="match status" value="1"/>
</dbReference>
<reference evidence="5" key="1">
    <citation type="journal article" date="2016" name="Nat. Genet.">
        <title>A high-quality carrot genome assembly provides new insights into carotenoid accumulation and asterid genome evolution.</title>
        <authorList>
            <person name="Iorizzo M."/>
            <person name="Ellison S."/>
            <person name="Senalik D."/>
            <person name="Zeng P."/>
            <person name="Satapoomin P."/>
            <person name="Huang J."/>
            <person name="Bowman M."/>
            <person name="Iovene M."/>
            <person name="Sanseverino W."/>
            <person name="Cavagnaro P."/>
            <person name="Yildiz M."/>
            <person name="Macko-Podgorni A."/>
            <person name="Moranska E."/>
            <person name="Grzebelus E."/>
            <person name="Grzebelus D."/>
            <person name="Ashrafi H."/>
            <person name="Zheng Z."/>
            <person name="Cheng S."/>
            <person name="Spooner D."/>
            <person name="Van Deynze A."/>
            <person name="Simon P."/>
        </authorList>
    </citation>
    <scope>NUCLEOTIDE SEQUENCE</scope>
    <source>
        <tissue evidence="5">Leaf</tissue>
    </source>
</reference>
<organism evidence="5 6">
    <name type="scientific">Daucus carota subsp. sativus</name>
    <name type="common">Carrot</name>
    <dbReference type="NCBI Taxonomy" id="79200"/>
    <lineage>
        <taxon>Eukaryota</taxon>
        <taxon>Viridiplantae</taxon>
        <taxon>Streptophyta</taxon>
        <taxon>Embryophyta</taxon>
        <taxon>Tracheophyta</taxon>
        <taxon>Spermatophyta</taxon>
        <taxon>Magnoliopsida</taxon>
        <taxon>eudicotyledons</taxon>
        <taxon>Gunneridae</taxon>
        <taxon>Pentapetalae</taxon>
        <taxon>asterids</taxon>
        <taxon>campanulids</taxon>
        <taxon>Apiales</taxon>
        <taxon>Apiaceae</taxon>
        <taxon>Apioideae</taxon>
        <taxon>Scandiceae</taxon>
        <taxon>Daucinae</taxon>
        <taxon>Daucus</taxon>
        <taxon>Daucus sect. Daucus</taxon>
    </lineage>
</organism>
<dbReference type="InterPro" id="IPR013083">
    <property type="entry name" value="Znf_RING/FYVE/PHD"/>
</dbReference>
<feature type="domain" description="RING-CH-type" evidence="4">
    <location>
        <begin position="5"/>
        <end position="44"/>
    </location>
</feature>
<evidence type="ECO:0000256" key="1">
    <source>
        <dbReference type="ARBA" id="ARBA00022723"/>
    </source>
</evidence>